<organism evidence="2 3">
    <name type="scientific">Fodinibius halophilus</name>
    <dbReference type="NCBI Taxonomy" id="1736908"/>
    <lineage>
        <taxon>Bacteria</taxon>
        <taxon>Pseudomonadati</taxon>
        <taxon>Balneolota</taxon>
        <taxon>Balneolia</taxon>
        <taxon>Balneolales</taxon>
        <taxon>Balneolaceae</taxon>
        <taxon>Fodinibius</taxon>
    </lineage>
</organism>
<evidence type="ECO:0000256" key="1">
    <source>
        <dbReference type="SAM" id="Phobius"/>
    </source>
</evidence>
<gene>
    <name evidence="2" type="ORF">G3569_04320</name>
</gene>
<reference evidence="2 3" key="1">
    <citation type="submission" date="2020-02" db="EMBL/GenBank/DDBJ databases">
        <title>Aliifodinibius halophilus 2W32, complete genome.</title>
        <authorList>
            <person name="Li Y."/>
            <person name="Wu S."/>
        </authorList>
    </citation>
    <scope>NUCLEOTIDE SEQUENCE [LARGE SCALE GENOMIC DNA]</scope>
    <source>
        <strain evidence="2 3">2W32</strain>
    </source>
</reference>
<sequence length="120" mass="14382">MKQRLREQKKKNHEEFRQQMVRDVSKLLQEWAKRQNSLRKEQSVELSSVLKKIHQSNEEVDEVAQNLRSIKRKTLLEINRYKRGRSWKFYGACLVASLIGGFTAVLICATYWNYIRYYLG</sequence>
<dbReference type="Proteomes" id="UP000479132">
    <property type="component" value="Unassembled WGS sequence"/>
</dbReference>
<dbReference type="AlphaFoldDB" id="A0A6M1T0T6"/>
<protein>
    <submittedName>
        <fullName evidence="2">Uncharacterized protein</fullName>
    </submittedName>
</protein>
<name>A0A6M1T0T6_9BACT</name>
<proteinExistence type="predicted"/>
<keyword evidence="3" id="KW-1185">Reference proteome</keyword>
<evidence type="ECO:0000313" key="2">
    <source>
        <dbReference type="EMBL" id="NGP87569.1"/>
    </source>
</evidence>
<evidence type="ECO:0000313" key="3">
    <source>
        <dbReference type="Proteomes" id="UP000479132"/>
    </source>
</evidence>
<feature type="transmembrane region" description="Helical" evidence="1">
    <location>
        <begin position="89"/>
        <end position="112"/>
    </location>
</feature>
<dbReference type="EMBL" id="JAALLS010000004">
    <property type="protein sequence ID" value="NGP87569.1"/>
    <property type="molecule type" value="Genomic_DNA"/>
</dbReference>
<keyword evidence="1" id="KW-1133">Transmembrane helix</keyword>
<accession>A0A6M1T0T6</accession>
<comment type="caution">
    <text evidence="2">The sequence shown here is derived from an EMBL/GenBank/DDBJ whole genome shotgun (WGS) entry which is preliminary data.</text>
</comment>
<keyword evidence="1" id="KW-0812">Transmembrane</keyword>
<keyword evidence="1" id="KW-0472">Membrane</keyword>